<evidence type="ECO:0000259" key="3">
    <source>
        <dbReference type="PROSITE" id="PS50801"/>
    </source>
</evidence>
<name>C7PXT5_CATAD</name>
<dbReference type="eggNOG" id="COG1366">
    <property type="taxonomic scope" value="Bacteria"/>
</dbReference>
<organism evidence="4 5">
    <name type="scientific">Catenulispora acidiphila (strain DSM 44928 / JCM 14897 / NBRC 102108 / NRRL B-24433 / ID139908)</name>
    <dbReference type="NCBI Taxonomy" id="479433"/>
    <lineage>
        <taxon>Bacteria</taxon>
        <taxon>Bacillati</taxon>
        <taxon>Actinomycetota</taxon>
        <taxon>Actinomycetes</taxon>
        <taxon>Catenulisporales</taxon>
        <taxon>Catenulisporaceae</taxon>
        <taxon>Catenulispora</taxon>
    </lineage>
</organism>
<dbReference type="HOGENOM" id="CLU_115403_7_1_11"/>
<dbReference type="InterPro" id="IPR002645">
    <property type="entry name" value="STAS_dom"/>
</dbReference>
<reference evidence="4 5" key="1">
    <citation type="journal article" date="2009" name="Stand. Genomic Sci.">
        <title>Complete genome sequence of Catenulispora acidiphila type strain (ID 139908).</title>
        <authorList>
            <person name="Copeland A."/>
            <person name="Lapidus A."/>
            <person name="Glavina Del Rio T."/>
            <person name="Nolan M."/>
            <person name="Lucas S."/>
            <person name="Chen F."/>
            <person name="Tice H."/>
            <person name="Cheng J.F."/>
            <person name="Bruce D."/>
            <person name="Goodwin L."/>
            <person name="Pitluck S."/>
            <person name="Mikhailova N."/>
            <person name="Pati A."/>
            <person name="Ivanova N."/>
            <person name="Mavromatis K."/>
            <person name="Chen A."/>
            <person name="Palaniappan K."/>
            <person name="Chain P."/>
            <person name="Land M."/>
            <person name="Hauser L."/>
            <person name="Chang Y.J."/>
            <person name="Jeffries C.D."/>
            <person name="Chertkov O."/>
            <person name="Brettin T."/>
            <person name="Detter J.C."/>
            <person name="Han C."/>
            <person name="Ali Z."/>
            <person name="Tindall B.J."/>
            <person name="Goker M."/>
            <person name="Bristow J."/>
            <person name="Eisen J.A."/>
            <person name="Markowitz V."/>
            <person name="Hugenholtz P."/>
            <person name="Kyrpides N.C."/>
            <person name="Klenk H.P."/>
        </authorList>
    </citation>
    <scope>NUCLEOTIDE SEQUENCE [LARGE SCALE GENOMIC DNA]</scope>
    <source>
        <strain evidence="5">DSM 44928 / JCM 14897 / NBRC 102108 / NRRL B-24433 / ID139908</strain>
    </source>
</reference>
<keyword evidence="5" id="KW-1185">Reference proteome</keyword>
<dbReference type="PANTHER" id="PTHR33495">
    <property type="entry name" value="ANTI-SIGMA FACTOR ANTAGONIST TM_1081-RELATED-RELATED"/>
    <property type="match status" value="1"/>
</dbReference>
<feature type="domain" description="STAS" evidence="3">
    <location>
        <begin position="3"/>
        <end position="114"/>
    </location>
</feature>
<dbReference type="EMBL" id="CP001700">
    <property type="protein sequence ID" value="ACU73395.1"/>
    <property type="molecule type" value="Genomic_DNA"/>
</dbReference>
<dbReference type="RefSeq" id="WP_015793124.1">
    <property type="nucleotide sequence ID" value="NC_013131.1"/>
</dbReference>
<dbReference type="InterPro" id="IPR036513">
    <property type="entry name" value="STAS_dom_sf"/>
</dbReference>
<dbReference type="CDD" id="cd07043">
    <property type="entry name" value="STAS_anti-anti-sigma_factors"/>
    <property type="match status" value="1"/>
</dbReference>
<dbReference type="PROSITE" id="PS50801">
    <property type="entry name" value="STAS"/>
    <property type="match status" value="1"/>
</dbReference>
<accession>C7PXT5</accession>
<dbReference type="SUPFAM" id="SSF52091">
    <property type="entry name" value="SpoIIaa-like"/>
    <property type="match status" value="1"/>
</dbReference>
<dbReference type="Pfam" id="PF01740">
    <property type="entry name" value="STAS"/>
    <property type="match status" value="1"/>
</dbReference>
<proteinExistence type="inferred from homology"/>
<dbReference type="PANTHER" id="PTHR33495:SF2">
    <property type="entry name" value="ANTI-SIGMA FACTOR ANTAGONIST TM_1081-RELATED"/>
    <property type="match status" value="1"/>
</dbReference>
<dbReference type="KEGG" id="cai:Caci_4532"/>
<evidence type="ECO:0000313" key="4">
    <source>
        <dbReference type="EMBL" id="ACU73395.1"/>
    </source>
</evidence>
<dbReference type="OrthoDB" id="5471473at2"/>
<gene>
    <name evidence="4" type="ordered locus">Caci_4532</name>
</gene>
<sequence length="114" mass="12684">MEFTCTARQAEQQIVVTVTGEIDLAVYPRLRAEAEIWAGKDADVILDCRQVTFMDSMGVRFLVQVRQMLNDTGHTISLANPSKPVMRVLELAGLRDLFAYTHDEREPATDGAAS</sequence>
<dbReference type="Gene3D" id="3.30.750.24">
    <property type="entry name" value="STAS domain"/>
    <property type="match status" value="1"/>
</dbReference>
<dbReference type="InParanoid" id="C7PXT5"/>
<evidence type="ECO:0000313" key="5">
    <source>
        <dbReference type="Proteomes" id="UP000000851"/>
    </source>
</evidence>
<dbReference type="STRING" id="479433.Caci_4532"/>
<dbReference type="Proteomes" id="UP000000851">
    <property type="component" value="Chromosome"/>
</dbReference>
<dbReference type="AlphaFoldDB" id="C7PXT5"/>
<dbReference type="InterPro" id="IPR003658">
    <property type="entry name" value="Anti-sigma_ant"/>
</dbReference>
<dbReference type="GO" id="GO:0043856">
    <property type="term" value="F:anti-sigma factor antagonist activity"/>
    <property type="evidence" value="ECO:0007669"/>
    <property type="project" value="InterPro"/>
</dbReference>
<evidence type="ECO:0000256" key="1">
    <source>
        <dbReference type="ARBA" id="ARBA00009013"/>
    </source>
</evidence>
<evidence type="ECO:0000256" key="2">
    <source>
        <dbReference type="RuleBase" id="RU003749"/>
    </source>
</evidence>
<dbReference type="NCBIfam" id="TIGR00377">
    <property type="entry name" value="ant_ant_sig"/>
    <property type="match status" value="1"/>
</dbReference>
<comment type="similarity">
    <text evidence="1 2">Belongs to the anti-sigma-factor antagonist family.</text>
</comment>
<protein>
    <recommendedName>
        <fullName evidence="2">Anti-sigma factor antagonist</fullName>
    </recommendedName>
</protein>